<keyword evidence="1" id="KW-0812">Transmembrane</keyword>
<sequence length="157" mass="17421">MPGDNNTQGFFPPLDYAALWLVLGIVLLVLIAAWYFSAFYTTRERPEVGSIPLPPRKLLSLRQRYLSQIDHVAAQHHAGQLSARNAHQKLSILVRAFAQELTGVKTERMTLSELRAAGLPVVGNAVELFYPAEFGVQDAQSLGHSVDIARELVARWS</sequence>
<evidence type="ECO:0000313" key="2">
    <source>
        <dbReference type="EMBL" id="AJT41111.1"/>
    </source>
</evidence>
<dbReference type="AlphaFoldDB" id="A0A0D4BYE6"/>
<name>A0A0D4BYE6_9MICC</name>
<dbReference type="EMBL" id="CP011005">
    <property type="protein sequence ID" value="AJT41111.1"/>
    <property type="molecule type" value="Genomic_DNA"/>
</dbReference>
<keyword evidence="1" id="KW-1133">Transmembrane helix</keyword>
<evidence type="ECO:0000256" key="1">
    <source>
        <dbReference type="SAM" id="Phobius"/>
    </source>
</evidence>
<dbReference type="PATRIC" id="fig|1618207.4.peg.1121"/>
<dbReference type="HOGENOM" id="CLU_135591_0_0_11"/>
<evidence type="ECO:0000313" key="3">
    <source>
        <dbReference type="Proteomes" id="UP000061839"/>
    </source>
</evidence>
<feature type="transmembrane region" description="Helical" evidence="1">
    <location>
        <begin position="16"/>
        <end position="36"/>
    </location>
</feature>
<gene>
    <name evidence="2" type="ORF">UM93_05515</name>
</gene>
<dbReference type="STRING" id="1618207.UM93_05515"/>
<keyword evidence="3" id="KW-1185">Reference proteome</keyword>
<protein>
    <submittedName>
        <fullName evidence="2">Uncharacterized protein</fullName>
    </submittedName>
</protein>
<organism evidence="2 3">
    <name type="scientific">Psychromicrobium lacuslunae</name>
    <dbReference type="NCBI Taxonomy" id="1618207"/>
    <lineage>
        <taxon>Bacteria</taxon>
        <taxon>Bacillati</taxon>
        <taxon>Actinomycetota</taxon>
        <taxon>Actinomycetes</taxon>
        <taxon>Micrococcales</taxon>
        <taxon>Micrococcaceae</taxon>
        <taxon>Psychromicrobium</taxon>
    </lineage>
</organism>
<dbReference type="KEGG" id="ari:UM93_05515"/>
<proteinExistence type="predicted"/>
<dbReference type="OrthoDB" id="5079845at2"/>
<accession>A0A0D4BYE6</accession>
<keyword evidence="1" id="KW-0472">Membrane</keyword>
<dbReference type="RefSeq" id="WP_045074223.1">
    <property type="nucleotide sequence ID" value="NZ_CP011005.1"/>
</dbReference>
<dbReference type="Proteomes" id="UP000061839">
    <property type="component" value="Chromosome"/>
</dbReference>
<reference evidence="2 3" key="1">
    <citation type="journal article" date="2015" name="Genome Announc.">
        <title>Complete Genome Sequencing of Protease-Producing Novel Arthrobacter sp. Strain IHBB 11108 Using PacBio Single-Molecule Real-Time Sequencing Technology.</title>
        <authorList>
            <person name="Kiran S."/>
            <person name="Swarnkar M.K."/>
            <person name="Pal M."/>
            <person name="Thakur R."/>
            <person name="Tewari R."/>
            <person name="Singh A.K."/>
            <person name="Gulati A."/>
        </authorList>
    </citation>
    <scope>NUCLEOTIDE SEQUENCE [LARGE SCALE GENOMIC DNA]</scope>
    <source>
        <strain evidence="2 3">IHBB 11108</strain>
    </source>
</reference>